<protein>
    <submittedName>
        <fullName evidence="3">Uncharacterized protein</fullName>
    </submittedName>
</protein>
<reference evidence="3" key="3">
    <citation type="submission" date="2025-09" db="UniProtKB">
        <authorList>
            <consortium name="Ensembl"/>
        </authorList>
    </citation>
    <scope>IDENTIFICATION</scope>
    <source>
        <strain evidence="3">Thorbecke</strain>
    </source>
</reference>
<dbReference type="InParanoid" id="A0A5F9CUQ7"/>
<proteinExistence type="predicted"/>
<accession>A0A5F9CUQ7</accession>
<sequence length="119" mass="13318">LKEQLAELQDGFVRLVRSASLDKASGTKHFPLGLHFPPTKGDGDDLGRRPVSQDPAEMSVGGEGLSFQPSWHCGRWNPTVQQLRKQPQKMQSPQERPGLGTNHCIPFFYRADEHDDIIV</sequence>
<organism evidence="3 4">
    <name type="scientific">Oryctolagus cuniculus</name>
    <name type="common">Rabbit</name>
    <dbReference type="NCBI Taxonomy" id="9986"/>
    <lineage>
        <taxon>Eukaryota</taxon>
        <taxon>Metazoa</taxon>
        <taxon>Chordata</taxon>
        <taxon>Craniata</taxon>
        <taxon>Vertebrata</taxon>
        <taxon>Euteleostomi</taxon>
        <taxon>Mammalia</taxon>
        <taxon>Eutheria</taxon>
        <taxon>Euarchontoglires</taxon>
        <taxon>Glires</taxon>
        <taxon>Lagomorpha</taxon>
        <taxon>Leporidae</taxon>
        <taxon>Oryctolagus</taxon>
    </lineage>
</organism>
<evidence type="ECO:0000313" key="3">
    <source>
        <dbReference type="Ensembl" id="ENSOCUP00000037056.1"/>
    </source>
</evidence>
<dbReference type="Pfam" id="PF19046">
    <property type="entry name" value="GM130_C"/>
    <property type="match status" value="1"/>
</dbReference>
<dbReference type="GO" id="GO:0005801">
    <property type="term" value="C:cis-Golgi network"/>
    <property type="evidence" value="ECO:0007669"/>
    <property type="project" value="InterPro"/>
</dbReference>
<feature type="compositionally biased region" description="Polar residues" evidence="2">
    <location>
        <begin position="81"/>
        <end position="94"/>
    </location>
</feature>
<evidence type="ECO:0000256" key="1">
    <source>
        <dbReference type="ARBA" id="ARBA00023054"/>
    </source>
</evidence>
<keyword evidence="4" id="KW-1185">Reference proteome</keyword>
<reference evidence="3 4" key="1">
    <citation type="journal article" date="2011" name="Nature">
        <title>A high-resolution map of human evolutionary constraint using 29 mammals.</title>
        <authorList>
            <person name="Lindblad-Toh K."/>
            <person name="Garber M."/>
            <person name="Zuk O."/>
            <person name="Lin M.F."/>
            <person name="Parker B.J."/>
            <person name="Washietl S."/>
            <person name="Kheradpour P."/>
            <person name="Ernst J."/>
            <person name="Jordan G."/>
            <person name="Mauceli E."/>
            <person name="Ward L.D."/>
            <person name="Lowe C.B."/>
            <person name="Holloway A.K."/>
            <person name="Clamp M."/>
            <person name="Gnerre S."/>
            <person name="Alfoldi J."/>
            <person name="Beal K."/>
            <person name="Chang J."/>
            <person name="Clawson H."/>
            <person name="Cuff J."/>
            <person name="Di Palma F."/>
            <person name="Fitzgerald S."/>
            <person name="Flicek P."/>
            <person name="Guttman M."/>
            <person name="Hubisz M.J."/>
            <person name="Jaffe D.B."/>
            <person name="Jungreis I."/>
            <person name="Kent W.J."/>
            <person name="Kostka D."/>
            <person name="Lara M."/>
            <person name="Martins A.L."/>
            <person name="Massingham T."/>
            <person name="Moltke I."/>
            <person name="Raney B.J."/>
            <person name="Rasmussen M.D."/>
            <person name="Robinson J."/>
            <person name="Stark A."/>
            <person name="Vilella A.J."/>
            <person name="Wen J."/>
            <person name="Xie X."/>
            <person name="Zody M.C."/>
            <person name="Baldwin J."/>
            <person name="Bloom T."/>
            <person name="Chin C.W."/>
            <person name="Heiman D."/>
            <person name="Nicol R."/>
            <person name="Nusbaum C."/>
            <person name="Young S."/>
            <person name="Wilkinson J."/>
            <person name="Worley K.C."/>
            <person name="Kovar C.L."/>
            <person name="Muzny D.M."/>
            <person name="Gibbs R.A."/>
            <person name="Cree A."/>
            <person name="Dihn H.H."/>
            <person name="Fowler G."/>
            <person name="Jhangiani S."/>
            <person name="Joshi V."/>
            <person name="Lee S."/>
            <person name="Lewis L.R."/>
            <person name="Nazareth L.V."/>
            <person name="Okwuonu G."/>
            <person name="Santibanez J."/>
            <person name="Warren W.C."/>
            <person name="Mardis E.R."/>
            <person name="Weinstock G.M."/>
            <person name="Wilson R.K."/>
            <person name="Delehaunty K."/>
            <person name="Dooling D."/>
            <person name="Fronik C."/>
            <person name="Fulton L."/>
            <person name="Fulton B."/>
            <person name="Graves T."/>
            <person name="Minx P."/>
            <person name="Sodergren E."/>
            <person name="Birney E."/>
            <person name="Margulies E.H."/>
            <person name="Herrero J."/>
            <person name="Green E.D."/>
            <person name="Haussler D."/>
            <person name="Siepel A."/>
            <person name="Goldman N."/>
            <person name="Pollard K.S."/>
            <person name="Pedersen J.S."/>
            <person name="Lander E.S."/>
            <person name="Kellis M."/>
        </authorList>
    </citation>
    <scope>NUCLEOTIDE SEQUENCE [LARGE SCALE GENOMIC DNA]</scope>
    <source>
        <strain evidence="4">Thorbecke</strain>
    </source>
</reference>
<feature type="region of interest" description="Disordered" evidence="2">
    <location>
        <begin position="27"/>
        <end position="64"/>
    </location>
</feature>
<dbReference type="InterPro" id="IPR043937">
    <property type="entry name" value="GOLGA_C"/>
</dbReference>
<dbReference type="Bgee" id="ENSOCUG00000039008">
    <property type="expression patterns" value="Expressed in testis and 6 other cell types or tissues"/>
</dbReference>
<reference evidence="3" key="2">
    <citation type="submission" date="2025-08" db="UniProtKB">
        <authorList>
            <consortium name="Ensembl"/>
        </authorList>
    </citation>
    <scope>IDENTIFICATION</scope>
    <source>
        <strain evidence="3">Thorbecke</strain>
    </source>
</reference>
<dbReference type="AlphaFoldDB" id="A0A5F9CUQ7"/>
<dbReference type="STRING" id="9986.ENSOCUP00000037056"/>
<evidence type="ECO:0000313" key="4">
    <source>
        <dbReference type="Proteomes" id="UP000001811"/>
    </source>
</evidence>
<dbReference type="Ensembl" id="ENSOCUT00000044289.1">
    <property type="protein sequence ID" value="ENSOCUP00000037056.1"/>
    <property type="gene ID" value="ENSOCUG00000039008.1"/>
</dbReference>
<evidence type="ECO:0000256" key="2">
    <source>
        <dbReference type="SAM" id="MobiDB-lite"/>
    </source>
</evidence>
<keyword evidence="1" id="KW-0175">Coiled coil</keyword>
<dbReference type="GeneTree" id="ENSGT00980000203105"/>
<feature type="region of interest" description="Disordered" evidence="2">
    <location>
        <begin position="81"/>
        <end position="101"/>
    </location>
</feature>
<name>A0A5F9CUQ7_RABIT</name>
<dbReference type="Proteomes" id="UP000001811">
    <property type="component" value="Unplaced"/>
</dbReference>